<dbReference type="EMBL" id="HBFQ01044526">
    <property type="protein sequence ID" value="CAD8857207.1"/>
    <property type="molecule type" value="Transcribed_RNA"/>
</dbReference>
<feature type="compositionally biased region" description="Polar residues" evidence="1">
    <location>
        <begin position="90"/>
        <end position="100"/>
    </location>
</feature>
<proteinExistence type="predicted"/>
<protein>
    <submittedName>
        <fullName evidence="2">Uncharacterized protein</fullName>
    </submittedName>
</protein>
<evidence type="ECO:0000256" key="1">
    <source>
        <dbReference type="SAM" id="MobiDB-lite"/>
    </source>
</evidence>
<evidence type="ECO:0000313" key="2">
    <source>
        <dbReference type="EMBL" id="CAD8857207.1"/>
    </source>
</evidence>
<organism evidence="2">
    <name type="scientific">Noctiluca scintillans</name>
    <name type="common">Sea sparkle</name>
    <name type="synonym">Red tide dinoflagellate</name>
    <dbReference type="NCBI Taxonomy" id="2966"/>
    <lineage>
        <taxon>Eukaryota</taxon>
        <taxon>Sar</taxon>
        <taxon>Alveolata</taxon>
        <taxon>Dinophyceae</taxon>
        <taxon>Noctilucales</taxon>
        <taxon>Noctilucaceae</taxon>
        <taxon>Noctiluca</taxon>
    </lineage>
</organism>
<name>A0A7S1FCM7_NOCSC</name>
<sequence length="117" mass="13096">MRRAVRQKFVERHTVKTHNRLGDSVAEPLGDGFRAQRQHIMGVLWEGFDGDLLEQSSDQLDQGVCDATVAVDGAQLRKPRVRGKPKTRLDNNWHSASTKGLNLEELPHEGGLMKAAR</sequence>
<accession>A0A7S1FCM7</accession>
<feature type="region of interest" description="Disordered" evidence="1">
    <location>
        <begin position="80"/>
        <end position="117"/>
    </location>
</feature>
<reference evidence="2" key="1">
    <citation type="submission" date="2021-01" db="EMBL/GenBank/DDBJ databases">
        <authorList>
            <person name="Corre E."/>
            <person name="Pelletier E."/>
            <person name="Niang G."/>
            <person name="Scheremetjew M."/>
            <person name="Finn R."/>
            <person name="Kale V."/>
            <person name="Holt S."/>
            <person name="Cochrane G."/>
            <person name="Meng A."/>
            <person name="Brown T."/>
            <person name="Cohen L."/>
        </authorList>
    </citation>
    <scope>NUCLEOTIDE SEQUENCE</scope>
</reference>
<dbReference type="AlphaFoldDB" id="A0A7S1FCM7"/>
<gene>
    <name evidence="2" type="ORF">NSCI0253_LOCUS31559</name>
</gene>